<comment type="caution">
    <text evidence="1">The sequence shown here is derived from an EMBL/GenBank/DDBJ whole genome shotgun (WGS) entry which is preliminary data.</text>
</comment>
<evidence type="ECO:0000313" key="1">
    <source>
        <dbReference type="EMBL" id="GFU57816.1"/>
    </source>
</evidence>
<dbReference type="EMBL" id="BMAW01039961">
    <property type="protein sequence ID" value="GFU57816.1"/>
    <property type="molecule type" value="Genomic_DNA"/>
</dbReference>
<sequence>MFCLSSLGFPTDLSVITKTLYGFSDASEARSRYSMSKLGSVPNPSRTSFTRERKTVGTIRSRGATSSPDVLARTCVLVSYLQAVFDMLLWLETIDS</sequence>
<name>A0A8X6R3G6_NEPPI</name>
<reference evidence="1" key="1">
    <citation type="submission" date="2020-08" db="EMBL/GenBank/DDBJ databases">
        <title>Multicomponent nature underlies the extraordinary mechanical properties of spider dragline silk.</title>
        <authorList>
            <person name="Kono N."/>
            <person name="Nakamura H."/>
            <person name="Mori M."/>
            <person name="Yoshida Y."/>
            <person name="Ohtoshi R."/>
            <person name="Malay A.D."/>
            <person name="Moran D.A.P."/>
            <person name="Tomita M."/>
            <person name="Numata K."/>
            <person name="Arakawa K."/>
        </authorList>
    </citation>
    <scope>NUCLEOTIDE SEQUENCE</scope>
</reference>
<gene>
    <name evidence="1" type="ORF">NPIL_202601</name>
</gene>
<organism evidence="1 2">
    <name type="scientific">Nephila pilipes</name>
    <name type="common">Giant wood spider</name>
    <name type="synonym">Nephila maculata</name>
    <dbReference type="NCBI Taxonomy" id="299642"/>
    <lineage>
        <taxon>Eukaryota</taxon>
        <taxon>Metazoa</taxon>
        <taxon>Ecdysozoa</taxon>
        <taxon>Arthropoda</taxon>
        <taxon>Chelicerata</taxon>
        <taxon>Arachnida</taxon>
        <taxon>Araneae</taxon>
        <taxon>Araneomorphae</taxon>
        <taxon>Entelegynae</taxon>
        <taxon>Araneoidea</taxon>
        <taxon>Nephilidae</taxon>
        <taxon>Nephila</taxon>
    </lineage>
</organism>
<protein>
    <submittedName>
        <fullName evidence="1">Uncharacterized protein</fullName>
    </submittedName>
</protein>
<dbReference type="Proteomes" id="UP000887013">
    <property type="component" value="Unassembled WGS sequence"/>
</dbReference>
<dbReference type="AlphaFoldDB" id="A0A8X6R3G6"/>
<evidence type="ECO:0000313" key="2">
    <source>
        <dbReference type="Proteomes" id="UP000887013"/>
    </source>
</evidence>
<keyword evidence="2" id="KW-1185">Reference proteome</keyword>
<proteinExistence type="predicted"/>
<accession>A0A8X6R3G6</accession>